<feature type="region of interest" description="Disordered" evidence="1">
    <location>
        <begin position="379"/>
        <end position="407"/>
    </location>
</feature>
<dbReference type="RefSeq" id="WP_345615458.1">
    <property type="nucleotide sequence ID" value="NZ_BAABJV010000016.1"/>
</dbReference>
<organism evidence="3 4">
    <name type="scientific">Streptomyces sanyensis</name>
    <dbReference type="NCBI Taxonomy" id="568869"/>
    <lineage>
        <taxon>Bacteria</taxon>
        <taxon>Bacillati</taxon>
        <taxon>Actinomycetota</taxon>
        <taxon>Actinomycetes</taxon>
        <taxon>Kitasatosporales</taxon>
        <taxon>Streptomycetaceae</taxon>
        <taxon>Streptomyces</taxon>
    </lineage>
</organism>
<feature type="region of interest" description="Disordered" evidence="1">
    <location>
        <begin position="68"/>
        <end position="87"/>
    </location>
</feature>
<keyword evidence="4" id="KW-1185">Reference proteome</keyword>
<gene>
    <name evidence="3" type="ORF">GCM10023329_47270</name>
</gene>
<evidence type="ECO:0000256" key="1">
    <source>
        <dbReference type="SAM" id="MobiDB-lite"/>
    </source>
</evidence>
<proteinExistence type="predicted"/>
<evidence type="ECO:0000259" key="2">
    <source>
        <dbReference type="Pfam" id="PF18135"/>
    </source>
</evidence>
<dbReference type="Proteomes" id="UP001501147">
    <property type="component" value="Unassembled WGS sequence"/>
</dbReference>
<protein>
    <recommendedName>
        <fullName evidence="2">Type ISP restriction-modification enzyme LLaBIII C-terminal specificity domain-containing protein</fullName>
    </recommendedName>
</protein>
<dbReference type="EMBL" id="BAABJV010000016">
    <property type="protein sequence ID" value="GAA4790177.1"/>
    <property type="molecule type" value="Genomic_DNA"/>
</dbReference>
<dbReference type="Pfam" id="PF18135">
    <property type="entry name" value="Type_ISP_C"/>
    <property type="match status" value="1"/>
</dbReference>
<reference evidence="4" key="1">
    <citation type="journal article" date="2019" name="Int. J. Syst. Evol. Microbiol.">
        <title>The Global Catalogue of Microorganisms (GCM) 10K type strain sequencing project: providing services to taxonomists for standard genome sequencing and annotation.</title>
        <authorList>
            <consortium name="The Broad Institute Genomics Platform"/>
            <consortium name="The Broad Institute Genome Sequencing Center for Infectious Disease"/>
            <person name="Wu L."/>
            <person name="Ma J."/>
        </authorList>
    </citation>
    <scope>NUCLEOTIDE SEQUENCE [LARGE SCALE GENOMIC DNA]</scope>
    <source>
        <strain evidence="4">JCM 18324</strain>
    </source>
</reference>
<sequence length="407" mass="43930">MRTVSEAPESAPEDVPLLDDLMPWSVPPLRPGRSWVMAPDAASLRRRWEALTGAEDAARREELFRPTRSRTPHSTVAQLPGQPAGTGRIARETGPCPEPVRVLHGAYDQQWLIPDQRLLDVARPELWRVRDARQVFVVEQGRAPGADGPALVATAHLPDGRSPAGRPGRIRPLYRRPGGREANIAPGLADLLADRYGHPVTAEELLCWTMAAARPGQRGAAVPLTADAGRWARGVALGRRMLDVQLRGAHGGERPRLPGGRRPYVRAALPRRPGSLAYEEDGEALLVGGTGRIAPVPRGAWTYAVAGERVLEQWFRRRTEPGEAGTLEALRPAAWPQEWTSELLELVTVLALLAELRPQGAALGSGPLVPASALRAAGVLPPPPASRRPASVLEAREEGPEGQLALL</sequence>
<evidence type="ECO:0000313" key="3">
    <source>
        <dbReference type="EMBL" id="GAA4790177.1"/>
    </source>
</evidence>
<accession>A0ABP9B3V5</accession>
<comment type="caution">
    <text evidence="3">The sequence shown here is derived from an EMBL/GenBank/DDBJ whole genome shotgun (WGS) entry which is preliminary data.</text>
</comment>
<evidence type="ECO:0000313" key="4">
    <source>
        <dbReference type="Proteomes" id="UP001501147"/>
    </source>
</evidence>
<feature type="domain" description="Type ISP restriction-modification enzyme LLaBIII C-terminal specificity" evidence="2">
    <location>
        <begin position="20"/>
        <end position="346"/>
    </location>
</feature>
<dbReference type="InterPro" id="IPR041635">
    <property type="entry name" value="Type_ISP_LLaBIII_C"/>
</dbReference>
<feature type="region of interest" description="Disordered" evidence="1">
    <location>
        <begin position="155"/>
        <end position="177"/>
    </location>
</feature>
<name>A0ABP9B3V5_9ACTN</name>